<reference evidence="3" key="1">
    <citation type="submission" date="2015-11" db="EMBL/GenBank/DDBJ databases">
        <title>De novo transcriptome assembly of four potential Pierce s Disease insect vectors from Arizona vineyards.</title>
        <authorList>
            <person name="Tassone E.E."/>
        </authorList>
    </citation>
    <scope>NUCLEOTIDE SEQUENCE</scope>
</reference>
<dbReference type="Gene3D" id="1.10.750.10">
    <property type="entry name" value="von Hippel-Lindau disease tumour suppressor, alpha domain"/>
    <property type="match status" value="1"/>
</dbReference>
<dbReference type="InterPro" id="IPR036208">
    <property type="entry name" value="VHL_sf"/>
</dbReference>
<proteinExistence type="inferred from homology"/>
<feature type="domain" description="von Hippel-Lindau disease tumour suppressor beta" evidence="2">
    <location>
        <begin position="7"/>
        <end position="82"/>
    </location>
</feature>
<accession>A0A1B6MM92</accession>
<gene>
    <name evidence="3" type="ORF">g.45177</name>
</gene>
<dbReference type="Pfam" id="PF01847">
    <property type="entry name" value="VHL"/>
    <property type="match status" value="1"/>
</dbReference>
<name>A0A1B6MM92_9HEMI</name>
<evidence type="ECO:0000259" key="2">
    <source>
        <dbReference type="Pfam" id="PF01847"/>
    </source>
</evidence>
<dbReference type="SUPFAM" id="SSF49468">
    <property type="entry name" value="VHL"/>
    <property type="match status" value="1"/>
</dbReference>
<organism evidence="3">
    <name type="scientific">Graphocephala atropunctata</name>
    <dbReference type="NCBI Taxonomy" id="36148"/>
    <lineage>
        <taxon>Eukaryota</taxon>
        <taxon>Metazoa</taxon>
        <taxon>Ecdysozoa</taxon>
        <taxon>Arthropoda</taxon>
        <taxon>Hexapoda</taxon>
        <taxon>Insecta</taxon>
        <taxon>Pterygota</taxon>
        <taxon>Neoptera</taxon>
        <taxon>Paraneoptera</taxon>
        <taxon>Hemiptera</taxon>
        <taxon>Auchenorrhyncha</taxon>
        <taxon>Membracoidea</taxon>
        <taxon>Cicadellidae</taxon>
        <taxon>Cicadellinae</taxon>
        <taxon>Cicadellini</taxon>
        <taxon>Graphocephala</taxon>
    </lineage>
</organism>
<evidence type="ECO:0000313" key="3">
    <source>
        <dbReference type="EMBL" id="JAT37023.1"/>
    </source>
</evidence>
<dbReference type="EMBL" id="GEBQ01002954">
    <property type="protein sequence ID" value="JAT37023.1"/>
    <property type="molecule type" value="Transcribed_RNA"/>
</dbReference>
<dbReference type="Gene3D" id="2.60.40.780">
    <property type="entry name" value="von Hippel-Lindau disease tumour suppressor, beta domain"/>
    <property type="match status" value="1"/>
</dbReference>
<dbReference type="InterPro" id="IPR037139">
    <property type="entry name" value="VHL_alpha_dom_sf"/>
</dbReference>
<dbReference type="CDD" id="cd05468">
    <property type="entry name" value="pVHL"/>
    <property type="match status" value="1"/>
</dbReference>
<comment type="similarity">
    <text evidence="1">Belongs to the VHL family.</text>
</comment>
<sequence>MNQKPKSQNSEKKSFVTFVNKTNRDVDVLWLDYEGDPVKYHTIPPDICVNINTYVSHPWIFEDSETRDRRVVNNELIFYPPNLEKFFRSNLPGNPGLNPSPRIIVLIKLPVYKLRDRCLQVLRDSVDWEKNIDLLDQLEFELPKSVLDDLYVMILRKDHYL</sequence>
<protein>
    <recommendedName>
        <fullName evidence="2">von Hippel-Lindau disease tumour suppressor beta domain-containing protein</fullName>
    </recommendedName>
</protein>
<dbReference type="AlphaFoldDB" id="A0A1B6MM92"/>
<dbReference type="InterPro" id="IPR024053">
    <property type="entry name" value="VHL_beta_dom"/>
</dbReference>
<dbReference type="InterPro" id="IPR022772">
    <property type="entry name" value="VHL_tumour_suppress_b/a_dom"/>
</dbReference>
<dbReference type="InterPro" id="IPR037140">
    <property type="entry name" value="VHL_beta_dom_sf"/>
</dbReference>
<evidence type="ECO:0000256" key="1">
    <source>
        <dbReference type="ARBA" id="ARBA00010057"/>
    </source>
</evidence>
<dbReference type="FunFam" id="2.60.40.780:FF:000001">
    <property type="entry name" value="von Hippel-Lindau disease tumor suppressor"/>
    <property type="match status" value="1"/>
</dbReference>